<name>A0A6A5Z5W3_9PLEO</name>
<evidence type="ECO:0008006" key="6">
    <source>
        <dbReference type="Google" id="ProtNLM"/>
    </source>
</evidence>
<evidence type="ECO:0000256" key="2">
    <source>
        <dbReference type="SAM" id="Phobius"/>
    </source>
</evidence>
<feature type="chain" id="PRO_5025602225" description="Mid2 domain-containing protein" evidence="3">
    <location>
        <begin position="22"/>
        <end position="290"/>
    </location>
</feature>
<keyword evidence="3" id="KW-0732">Signal</keyword>
<gene>
    <name evidence="4" type="ORF">BDV96DRAFT_632194</name>
</gene>
<feature type="transmembrane region" description="Helical" evidence="2">
    <location>
        <begin position="207"/>
        <end position="229"/>
    </location>
</feature>
<reference evidence="4" key="1">
    <citation type="journal article" date="2020" name="Stud. Mycol.">
        <title>101 Dothideomycetes genomes: a test case for predicting lifestyles and emergence of pathogens.</title>
        <authorList>
            <person name="Haridas S."/>
            <person name="Albert R."/>
            <person name="Binder M."/>
            <person name="Bloem J."/>
            <person name="Labutti K."/>
            <person name="Salamov A."/>
            <person name="Andreopoulos B."/>
            <person name="Baker S."/>
            <person name="Barry K."/>
            <person name="Bills G."/>
            <person name="Bluhm B."/>
            <person name="Cannon C."/>
            <person name="Castanera R."/>
            <person name="Culley D."/>
            <person name="Daum C."/>
            <person name="Ezra D."/>
            <person name="Gonzalez J."/>
            <person name="Henrissat B."/>
            <person name="Kuo A."/>
            <person name="Liang C."/>
            <person name="Lipzen A."/>
            <person name="Lutzoni F."/>
            <person name="Magnuson J."/>
            <person name="Mondo S."/>
            <person name="Nolan M."/>
            <person name="Ohm R."/>
            <person name="Pangilinan J."/>
            <person name="Park H.-J."/>
            <person name="Ramirez L."/>
            <person name="Alfaro M."/>
            <person name="Sun H."/>
            <person name="Tritt A."/>
            <person name="Yoshinaga Y."/>
            <person name="Zwiers L.-H."/>
            <person name="Turgeon B."/>
            <person name="Goodwin S."/>
            <person name="Spatafora J."/>
            <person name="Crous P."/>
            <person name="Grigoriev I."/>
        </authorList>
    </citation>
    <scope>NUCLEOTIDE SEQUENCE</scope>
    <source>
        <strain evidence="4">CBS 627.86</strain>
    </source>
</reference>
<evidence type="ECO:0000313" key="5">
    <source>
        <dbReference type="Proteomes" id="UP000799770"/>
    </source>
</evidence>
<protein>
    <recommendedName>
        <fullName evidence="6">Mid2 domain-containing protein</fullName>
    </recommendedName>
</protein>
<keyword evidence="5" id="KW-1185">Reference proteome</keyword>
<dbReference type="EMBL" id="ML977324">
    <property type="protein sequence ID" value="KAF2114735.1"/>
    <property type="molecule type" value="Genomic_DNA"/>
</dbReference>
<keyword evidence="2" id="KW-0472">Membrane</keyword>
<feature type="region of interest" description="Disordered" evidence="1">
    <location>
        <begin position="246"/>
        <end position="290"/>
    </location>
</feature>
<sequence length="290" mass="31124">MYDRNLFLTLLASHHLLLVESKTPCYFPNGTQEVDDAYQPCSQISGHSSMCCGTNHAGAGDRNVADDVCETNGLCQNWQTLSNGTTIETRFRGSCTDQSWKSGECLRDVCTDDKWEDQDGHAFMVQCSDDTWCCGRNNEGCCGNAEEVFRLAATVGITSTTISHTSVSSSSTSVSTPLVQTTQDSVTATSSSPSDAHSSSLTTSSKIGIGVGIPIGVILVATLIGLWLLRRRKRTHVHEAPGYSAYAGSSQWPGNQEKYHSAVPTELPAQQDPVELHGGNSEVVAPARES</sequence>
<accession>A0A6A5Z5W3</accession>
<organism evidence="4 5">
    <name type="scientific">Lophiotrema nucula</name>
    <dbReference type="NCBI Taxonomy" id="690887"/>
    <lineage>
        <taxon>Eukaryota</taxon>
        <taxon>Fungi</taxon>
        <taxon>Dikarya</taxon>
        <taxon>Ascomycota</taxon>
        <taxon>Pezizomycotina</taxon>
        <taxon>Dothideomycetes</taxon>
        <taxon>Pleosporomycetidae</taxon>
        <taxon>Pleosporales</taxon>
        <taxon>Lophiotremataceae</taxon>
        <taxon>Lophiotrema</taxon>
    </lineage>
</organism>
<evidence type="ECO:0000256" key="3">
    <source>
        <dbReference type="SAM" id="SignalP"/>
    </source>
</evidence>
<proteinExistence type="predicted"/>
<feature type="signal peptide" evidence="3">
    <location>
        <begin position="1"/>
        <end position="21"/>
    </location>
</feature>
<dbReference type="Proteomes" id="UP000799770">
    <property type="component" value="Unassembled WGS sequence"/>
</dbReference>
<evidence type="ECO:0000256" key="1">
    <source>
        <dbReference type="SAM" id="MobiDB-lite"/>
    </source>
</evidence>
<dbReference type="OrthoDB" id="5215637at2759"/>
<keyword evidence="2" id="KW-0812">Transmembrane</keyword>
<dbReference type="AlphaFoldDB" id="A0A6A5Z5W3"/>
<feature type="region of interest" description="Disordered" evidence="1">
    <location>
        <begin position="184"/>
        <end position="203"/>
    </location>
</feature>
<keyword evidence="2" id="KW-1133">Transmembrane helix</keyword>
<evidence type="ECO:0000313" key="4">
    <source>
        <dbReference type="EMBL" id="KAF2114735.1"/>
    </source>
</evidence>